<keyword evidence="8 9" id="KW-0472">Membrane</keyword>
<dbReference type="EMBL" id="JAAAHY010000560">
    <property type="protein sequence ID" value="KAF9962171.1"/>
    <property type="molecule type" value="Genomic_DNA"/>
</dbReference>
<feature type="transmembrane region" description="Helical" evidence="9">
    <location>
        <begin position="57"/>
        <end position="77"/>
    </location>
</feature>
<comment type="caution">
    <text evidence="10">The sequence shown here is derived from an EMBL/GenBank/DDBJ whole genome shotgun (WGS) entry which is preliminary data.</text>
</comment>
<evidence type="ECO:0000256" key="2">
    <source>
        <dbReference type="ARBA" id="ARBA00006416"/>
    </source>
</evidence>
<dbReference type="OrthoDB" id="1697690at2759"/>
<evidence type="ECO:0000313" key="11">
    <source>
        <dbReference type="Proteomes" id="UP000738359"/>
    </source>
</evidence>
<feature type="transmembrane region" description="Helical" evidence="9">
    <location>
        <begin position="12"/>
        <end position="37"/>
    </location>
</feature>
<evidence type="ECO:0000256" key="7">
    <source>
        <dbReference type="ARBA" id="ARBA00023128"/>
    </source>
</evidence>
<evidence type="ECO:0000256" key="8">
    <source>
        <dbReference type="ARBA" id="ARBA00023136"/>
    </source>
</evidence>
<dbReference type="GO" id="GO:0005743">
    <property type="term" value="C:mitochondrial inner membrane"/>
    <property type="evidence" value="ECO:0007669"/>
    <property type="project" value="UniProtKB-SubCell"/>
</dbReference>
<evidence type="ECO:0000256" key="1">
    <source>
        <dbReference type="ARBA" id="ARBA00004448"/>
    </source>
</evidence>
<dbReference type="Proteomes" id="UP000738359">
    <property type="component" value="Unassembled WGS sequence"/>
</dbReference>
<comment type="subcellular location">
    <subcellularLocation>
        <location evidence="1 9">Mitochondrion inner membrane</location>
        <topology evidence="1 9">Multi-pass membrane protein</topology>
    </subcellularLocation>
</comment>
<comment type="function">
    <text evidence="9">Mediates the uptake of pyruvate into mitochondria.</text>
</comment>
<keyword evidence="4 9" id="KW-0812">Transmembrane</keyword>
<keyword evidence="3 9" id="KW-0813">Transport</keyword>
<dbReference type="AlphaFoldDB" id="A0A9P6M267"/>
<evidence type="ECO:0000313" key="10">
    <source>
        <dbReference type="EMBL" id="KAF9962171.1"/>
    </source>
</evidence>
<comment type="similarity">
    <text evidence="2 9">Belongs to the mitochondrial pyruvate carrier (MPC) (TC 2.A.105) family.</text>
</comment>
<dbReference type="GO" id="GO:0006850">
    <property type="term" value="P:pyruvate import into mitochondria"/>
    <property type="evidence" value="ECO:0007669"/>
    <property type="project" value="InterPro"/>
</dbReference>
<dbReference type="PANTHER" id="PTHR14154">
    <property type="entry name" value="UPF0041 BRAIN PROTEIN 44-RELATED"/>
    <property type="match status" value="1"/>
</dbReference>
<evidence type="ECO:0000256" key="3">
    <source>
        <dbReference type="ARBA" id="ARBA00022448"/>
    </source>
</evidence>
<protein>
    <recommendedName>
        <fullName evidence="9">Mitochondrial pyruvate carrier</fullName>
    </recommendedName>
</protein>
<reference evidence="10" key="1">
    <citation type="journal article" date="2020" name="Fungal Divers.">
        <title>Resolving the Mortierellaceae phylogeny through synthesis of multi-gene phylogenetics and phylogenomics.</title>
        <authorList>
            <person name="Vandepol N."/>
            <person name="Liber J."/>
            <person name="Desiro A."/>
            <person name="Na H."/>
            <person name="Kennedy M."/>
            <person name="Barry K."/>
            <person name="Grigoriev I.V."/>
            <person name="Miller A.N."/>
            <person name="O'Donnell K."/>
            <person name="Stajich J.E."/>
            <person name="Bonito G."/>
        </authorList>
    </citation>
    <scope>NUCLEOTIDE SEQUENCE</scope>
    <source>
        <strain evidence="10">CK1249</strain>
    </source>
</reference>
<accession>A0A9P6M267</accession>
<organism evidence="10 11">
    <name type="scientific">Mortierella alpina</name>
    <name type="common">Oleaginous fungus</name>
    <name type="synonym">Mortierella renispora</name>
    <dbReference type="NCBI Taxonomy" id="64518"/>
    <lineage>
        <taxon>Eukaryota</taxon>
        <taxon>Fungi</taxon>
        <taxon>Fungi incertae sedis</taxon>
        <taxon>Mucoromycota</taxon>
        <taxon>Mortierellomycotina</taxon>
        <taxon>Mortierellomycetes</taxon>
        <taxon>Mortierellales</taxon>
        <taxon>Mortierellaceae</taxon>
        <taxon>Mortierella</taxon>
    </lineage>
</organism>
<keyword evidence="11" id="KW-1185">Reference proteome</keyword>
<evidence type="ECO:0000256" key="4">
    <source>
        <dbReference type="ARBA" id="ARBA00022692"/>
    </source>
</evidence>
<evidence type="ECO:0000256" key="6">
    <source>
        <dbReference type="ARBA" id="ARBA00022989"/>
    </source>
</evidence>
<name>A0A9P6M267_MORAP</name>
<dbReference type="InterPro" id="IPR005336">
    <property type="entry name" value="MPC"/>
</dbReference>
<keyword evidence="5 9" id="KW-0999">Mitochondrion inner membrane</keyword>
<dbReference type="Pfam" id="PF03650">
    <property type="entry name" value="MPC"/>
    <property type="match status" value="1"/>
</dbReference>
<proteinExistence type="inferred from homology"/>
<gene>
    <name evidence="10" type="ORF">BGZ70_008124</name>
</gene>
<sequence length="131" mass="14957">MDTSQWTKSRICRGYGGIALYFIIINTAVYCWVRSLVANWGLPLAAIADFKKDPELISGKMTCALSVYSLLFMRFAWMVQPRNYLLFACHFTNEGAQLTQAYRFIQHHHLGGNKAQELVQEDLKVPLEPKA</sequence>
<evidence type="ECO:0000256" key="5">
    <source>
        <dbReference type="ARBA" id="ARBA00022792"/>
    </source>
</evidence>
<evidence type="ECO:0000256" key="9">
    <source>
        <dbReference type="RuleBase" id="RU363100"/>
    </source>
</evidence>
<keyword evidence="7 9" id="KW-0496">Mitochondrion</keyword>
<keyword evidence="6 9" id="KW-1133">Transmembrane helix</keyword>